<dbReference type="AlphaFoldDB" id="A0A4R3LYD1"/>
<feature type="transmembrane region" description="Helical" evidence="11">
    <location>
        <begin position="87"/>
        <end position="106"/>
    </location>
</feature>
<evidence type="ECO:0000256" key="1">
    <source>
        <dbReference type="ARBA" id="ARBA00004141"/>
    </source>
</evidence>
<evidence type="ECO:0000256" key="6">
    <source>
        <dbReference type="ARBA" id="ARBA00022729"/>
    </source>
</evidence>
<reference evidence="12 13" key="1">
    <citation type="submission" date="2019-03" db="EMBL/GenBank/DDBJ databases">
        <title>Genomic Encyclopedia of Type Strains, Phase IV (KMG-IV): sequencing the most valuable type-strain genomes for metagenomic binning, comparative biology and taxonomic classification.</title>
        <authorList>
            <person name="Goeker M."/>
        </authorList>
    </citation>
    <scope>NUCLEOTIDE SEQUENCE [LARGE SCALE GENOMIC DNA]</scope>
    <source>
        <strain evidence="12 13">DSM 9035</strain>
    </source>
</reference>
<dbReference type="Proteomes" id="UP000294664">
    <property type="component" value="Unassembled WGS sequence"/>
</dbReference>
<accession>A0A4R3LYD1</accession>
<keyword evidence="5 11" id="KW-0812">Transmembrane</keyword>
<evidence type="ECO:0000256" key="8">
    <source>
        <dbReference type="ARBA" id="ARBA00023136"/>
    </source>
</evidence>
<comment type="caution">
    <text evidence="12">The sequence shown here is derived from an EMBL/GenBank/DDBJ whole genome shotgun (WGS) entry which is preliminary data.</text>
</comment>
<organism evidence="12 13">
    <name type="scientific">Aquabacter spiritensis</name>
    <dbReference type="NCBI Taxonomy" id="933073"/>
    <lineage>
        <taxon>Bacteria</taxon>
        <taxon>Pseudomonadati</taxon>
        <taxon>Pseudomonadota</taxon>
        <taxon>Alphaproteobacteria</taxon>
        <taxon>Hyphomicrobiales</taxon>
        <taxon>Xanthobacteraceae</taxon>
        <taxon>Aquabacter</taxon>
    </lineage>
</organism>
<dbReference type="EMBL" id="SMAI01000004">
    <property type="protein sequence ID" value="TCT05701.1"/>
    <property type="molecule type" value="Genomic_DNA"/>
</dbReference>
<evidence type="ECO:0000256" key="5">
    <source>
        <dbReference type="ARBA" id="ARBA00022692"/>
    </source>
</evidence>
<comment type="similarity">
    <text evidence="2">Belongs to the YtcA family.</text>
</comment>
<sequence length="108" mass="11162">MSSPIISVPAGAARARRRPRFPPRHASILAGAGLLGGCDEGGAPAIPFFGAYFPSWLLCALVGIFGAVVVRIIFIRLGIDDVLPARLPVYVCVAAGIGFLAALSAFGR</sequence>
<keyword evidence="7 11" id="KW-1133">Transmembrane helix</keyword>
<feature type="transmembrane region" description="Helical" evidence="11">
    <location>
        <begin position="55"/>
        <end position="75"/>
    </location>
</feature>
<evidence type="ECO:0000256" key="2">
    <source>
        <dbReference type="ARBA" id="ARBA00008208"/>
    </source>
</evidence>
<evidence type="ECO:0000256" key="11">
    <source>
        <dbReference type="SAM" id="Phobius"/>
    </source>
</evidence>
<evidence type="ECO:0000256" key="3">
    <source>
        <dbReference type="ARBA" id="ARBA00021237"/>
    </source>
</evidence>
<keyword evidence="9" id="KW-0564">Palmitate</keyword>
<proteinExistence type="inferred from homology"/>
<keyword evidence="10" id="KW-0449">Lipoprotein</keyword>
<evidence type="ECO:0000256" key="10">
    <source>
        <dbReference type="ARBA" id="ARBA00023288"/>
    </source>
</evidence>
<gene>
    <name evidence="12" type="ORF">EDC64_104261</name>
</gene>
<evidence type="ECO:0000256" key="4">
    <source>
        <dbReference type="ARBA" id="ARBA00022475"/>
    </source>
</evidence>
<protein>
    <recommendedName>
        <fullName evidence="3">Uncharacterized protein YtcA</fullName>
    </recommendedName>
</protein>
<evidence type="ECO:0000256" key="7">
    <source>
        <dbReference type="ARBA" id="ARBA00022989"/>
    </source>
</evidence>
<keyword evidence="6" id="KW-0732">Signal</keyword>
<dbReference type="InterPro" id="IPR031381">
    <property type="entry name" value="YtcA"/>
</dbReference>
<keyword evidence="4" id="KW-1003">Cell membrane</keyword>
<dbReference type="GO" id="GO:0016020">
    <property type="term" value="C:membrane"/>
    <property type="evidence" value="ECO:0007669"/>
    <property type="project" value="UniProtKB-SubCell"/>
</dbReference>
<evidence type="ECO:0000313" key="13">
    <source>
        <dbReference type="Proteomes" id="UP000294664"/>
    </source>
</evidence>
<dbReference type="Pfam" id="PF17090">
    <property type="entry name" value="Ytca"/>
    <property type="match status" value="1"/>
</dbReference>
<dbReference type="RefSeq" id="WP_245504624.1">
    <property type="nucleotide sequence ID" value="NZ_SMAI01000004.1"/>
</dbReference>
<keyword evidence="8 11" id="KW-0472">Membrane</keyword>
<evidence type="ECO:0000256" key="9">
    <source>
        <dbReference type="ARBA" id="ARBA00023139"/>
    </source>
</evidence>
<evidence type="ECO:0000313" key="12">
    <source>
        <dbReference type="EMBL" id="TCT05701.1"/>
    </source>
</evidence>
<comment type="subcellular location">
    <subcellularLocation>
        <location evidence="1">Membrane</location>
        <topology evidence="1">Multi-pass membrane protein</topology>
    </subcellularLocation>
</comment>
<keyword evidence="13" id="KW-1185">Reference proteome</keyword>
<name>A0A4R3LYD1_9HYPH</name>